<protein>
    <submittedName>
        <fullName evidence="1">Uncharacterized protein</fullName>
    </submittedName>
</protein>
<keyword evidence="2" id="KW-1185">Reference proteome</keyword>
<name>A0A2J7R837_9NEOP</name>
<dbReference type="AlphaFoldDB" id="A0A2J7R837"/>
<evidence type="ECO:0000313" key="2">
    <source>
        <dbReference type="Proteomes" id="UP000235965"/>
    </source>
</evidence>
<sequence length="71" mass="8058">MSDIWSRPKDGGTHSTKTLVSTYQTAAWCVSPVHWYLPARLQHSVIAHNVPTKELDYTALQVCQESYLKVL</sequence>
<accession>A0A2J7R837</accession>
<proteinExistence type="predicted"/>
<dbReference type="EMBL" id="NEVH01006723">
    <property type="protein sequence ID" value="PNF36986.1"/>
    <property type="molecule type" value="Genomic_DNA"/>
</dbReference>
<organism evidence="1 2">
    <name type="scientific">Cryptotermes secundus</name>
    <dbReference type="NCBI Taxonomy" id="105785"/>
    <lineage>
        <taxon>Eukaryota</taxon>
        <taxon>Metazoa</taxon>
        <taxon>Ecdysozoa</taxon>
        <taxon>Arthropoda</taxon>
        <taxon>Hexapoda</taxon>
        <taxon>Insecta</taxon>
        <taxon>Pterygota</taxon>
        <taxon>Neoptera</taxon>
        <taxon>Polyneoptera</taxon>
        <taxon>Dictyoptera</taxon>
        <taxon>Blattodea</taxon>
        <taxon>Blattoidea</taxon>
        <taxon>Termitoidae</taxon>
        <taxon>Kalotermitidae</taxon>
        <taxon>Cryptotermitinae</taxon>
        <taxon>Cryptotermes</taxon>
    </lineage>
</organism>
<comment type="caution">
    <text evidence="1">The sequence shown here is derived from an EMBL/GenBank/DDBJ whole genome shotgun (WGS) entry which is preliminary data.</text>
</comment>
<reference evidence="1 2" key="1">
    <citation type="submission" date="2017-12" db="EMBL/GenBank/DDBJ databases">
        <title>Hemimetabolous genomes reveal molecular basis of termite eusociality.</title>
        <authorList>
            <person name="Harrison M.C."/>
            <person name="Jongepier E."/>
            <person name="Robertson H.M."/>
            <person name="Arning N."/>
            <person name="Bitard-Feildel T."/>
            <person name="Chao H."/>
            <person name="Childers C.P."/>
            <person name="Dinh H."/>
            <person name="Doddapaneni H."/>
            <person name="Dugan S."/>
            <person name="Gowin J."/>
            <person name="Greiner C."/>
            <person name="Han Y."/>
            <person name="Hu H."/>
            <person name="Hughes D.S.T."/>
            <person name="Huylmans A.-K."/>
            <person name="Kemena C."/>
            <person name="Kremer L.P.M."/>
            <person name="Lee S.L."/>
            <person name="Lopez-Ezquerra A."/>
            <person name="Mallet L."/>
            <person name="Monroy-Kuhn J.M."/>
            <person name="Moser A."/>
            <person name="Murali S.C."/>
            <person name="Muzny D.M."/>
            <person name="Otani S."/>
            <person name="Piulachs M.-D."/>
            <person name="Poelchau M."/>
            <person name="Qu J."/>
            <person name="Schaub F."/>
            <person name="Wada-Katsumata A."/>
            <person name="Worley K.C."/>
            <person name="Xie Q."/>
            <person name="Ylla G."/>
            <person name="Poulsen M."/>
            <person name="Gibbs R.A."/>
            <person name="Schal C."/>
            <person name="Richards S."/>
            <person name="Belles X."/>
            <person name="Korb J."/>
            <person name="Bornberg-Bauer E."/>
        </authorList>
    </citation>
    <scope>NUCLEOTIDE SEQUENCE [LARGE SCALE GENOMIC DNA]</scope>
    <source>
        <tissue evidence="1">Whole body</tissue>
    </source>
</reference>
<gene>
    <name evidence="1" type="ORF">B7P43_G08048</name>
</gene>
<dbReference type="Proteomes" id="UP000235965">
    <property type="component" value="Unassembled WGS sequence"/>
</dbReference>
<dbReference type="InParanoid" id="A0A2J7R837"/>
<evidence type="ECO:0000313" key="1">
    <source>
        <dbReference type="EMBL" id="PNF36986.1"/>
    </source>
</evidence>